<dbReference type="RefSeq" id="XP_048328026.2">
    <property type="nucleotide sequence ID" value="XM_048472069.2"/>
</dbReference>
<keyword evidence="2" id="KW-1185">Reference proteome</keyword>
<dbReference type="RefSeq" id="XP_015880147.3">
    <property type="nucleotide sequence ID" value="XM_016024661.4"/>
</dbReference>
<sequence>MILLNSGAGIAMAVPRRPLWRPMCLASDVNTEQLRAQLDQLHFEAETTRTKANNARLRLLRLSEAAENLKRQAAINVRTGKENDARELLFQKKKVMEALEKSKNRIELLDELSKKLNEAISLKERQLIGNVAMDLEVPMEDSSSPVRIVSPTSEVTEDFVERKEFVSNDLKSSEDQESQFYAEGQASLHADQEHEETQGPQLGVNLNGDDIMSSLKAVSSYKDLLAHLDQQLNKIEAELVTVLRVSTLVLDSEEGTKNVKVLQVVELLDSIRGIRQRITNIKLAEVES</sequence>
<dbReference type="RefSeq" id="XP_015880148.3">
    <property type="nucleotide sequence ID" value="XM_016024662.4"/>
</dbReference>
<evidence type="ECO:0000313" key="3">
    <source>
        <dbReference type="RefSeq" id="XP_015880146.3"/>
    </source>
</evidence>
<accession>A0A6P3ZMT5</accession>
<evidence type="ECO:0000313" key="6">
    <source>
        <dbReference type="RefSeq" id="XP_048328026.2"/>
    </source>
</evidence>
<evidence type="ECO:0000313" key="4">
    <source>
        <dbReference type="RefSeq" id="XP_015880147.3"/>
    </source>
</evidence>
<name>A0A6P3ZMT5_ZIZJJ</name>
<keyword evidence="1" id="KW-0175">Coiled coil</keyword>
<dbReference type="Proteomes" id="UP001652623">
    <property type="component" value="Chromosome 4"/>
</dbReference>
<evidence type="ECO:0000313" key="2">
    <source>
        <dbReference type="Proteomes" id="UP001652623"/>
    </source>
</evidence>
<proteinExistence type="predicted"/>
<dbReference type="PANTHER" id="PTHR37174">
    <property type="entry name" value="FORKHEAD-ASSOCIATED DOMAIN PROTEIN"/>
    <property type="match status" value="1"/>
</dbReference>
<dbReference type="GeneID" id="107416198"/>
<organism evidence="2 5">
    <name type="scientific">Ziziphus jujuba</name>
    <name type="common">Chinese jujube</name>
    <name type="synonym">Ziziphus sativa</name>
    <dbReference type="NCBI Taxonomy" id="326968"/>
    <lineage>
        <taxon>Eukaryota</taxon>
        <taxon>Viridiplantae</taxon>
        <taxon>Streptophyta</taxon>
        <taxon>Embryophyta</taxon>
        <taxon>Tracheophyta</taxon>
        <taxon>Spermatophyta</taxon>
        <taxon>Magnoliopsida</taxon>
        <taxon>eudicotyledons</taxon>
        <taxon>Gunneridae</taxon>
        <taxon>Pentapetalae</taxon>
        <taxon>rosids</taxon>
        <taxon>fabids</taxon>
        <taxon>Rosales</taxon>
        <taxon>Rhamnaceae</taxon>
        <taxon>Paliureae</taxon>
        <taxon>Ziziphus</taxon>
    </lineage>
</organism>
<dbReference type="KEGG" id="zju:107416198"/>
<feature type="coiled-coil region" evidence="1">
    <location>
        <begin position="52"/>
        <end position="119"/>
    </location>
</feature>
<evidence type="ECO:0000313" key="5">
    <source>
        <dbReference type="RefSeq" id="XP_015880148.3"/>
    </source>
</evidence>
<dbReference type="RefSeq" id="XP_015880146.3">
    <property type="nucleotide sequence ID" value="XM_016024660.4"/>
</dbReference>
<dbReference type="AlphaFoldDB" id="A0A6P3ZMT5"/>
<gene>
    <name evidence="3 4 5 6" type="primary">LOC107416198</name>
</gene>
<protein>
    <submittedName>
        <fullName evidence="3 4">Uncharacterized protein LOC107416198 isoform X1</fullName>
    </submittedName>
</protein>
<reference evidence="3 4" key="1">
    <citation type="submission" date="2025-05" db="UniProtKB">
        <authorList>
            <consortium name="RefSeq"/>
        </authorList>
    </citation>
    <scope>IDENTIFICATION</scope>
    <source>
        <tissue evidence="3 4">Seedling</tissue>
    </source>
</reference>
<dbReference type="PANTHER" id="PTHR37174:SF2">
    <property type="entry name" value="FORKHEAD-ASSOCIATED DOMAIN PROTEIN"/>
    <property type="match status" value="1"/>
</dbReference>
<evidence type="ECO:0000256" key="1">
    <source>
        <dbReference type="SAM" id="Coils"/>
    </source>
</evidence>